<evidence type="ECO:0000313" key="2">
    <source>
        <dbReference type="Proteomes" id="UP000502823"/>
    </source>
</evidence>
<dbReference type="AlphaFoldDB" id="A0A6L2QAN4"/>
<name>A0A6L2QAN4_COPFO</name>
<dbReference type="EMBL" id="BLKM01001471">
    <property type="protein sequence ID" value="GFG40048.1"/>
    <property type="molecule type" value="Genomic_DNA"/>
</dbReference>
<dbReference type="Proteomes" id="UP000502823">
    <property type="component" value="Unassembled WGS sequence"/>
</dbReference>
<proteinExistence type="predicted"/>
<sequence>MNVTVLTPSRDKAIATVDMCNSRYVHLVSPLSTGYGQPIQPAGNVRVLAVCGGLRILRGRPSMRRVPELGHAHCDTHFVLRHHMLSACRRSVHLE</sequence>
<reference evidence="2" key="1">
    <citation type="submission" date="2020-01" db="EMBL/GenBank/DDBJ databases">
        <title>Draft genome sequence of the Termite Coptotermes fromosanus.</title>
        <authorList>
            <person name="Itakura S."/>
            <person name="Yosikawa Y."/>
            <person name="Umezawa K."/>
        </authorList>
    </citation>
    <scope>NUCLEOTIDE SEQUENCE [LARGE SCALE GENOMIC DNA]</scope>
</reference>
<comment type="caution">
    <text evidence="1">The sequence shown here is derived from an EMBL/GenBank/DDBJ whole genome shotgun (WGS) entry which is preliminary data.</text>
</comment>
<accession>A0A6L2QAN4</accession>
<protein>
    <submittedName>
        <fullName evidence="1">Uncharacterized protein</fullName>
    </submittedName>
</protein>
<gene>
    <name evidence="1" type="ORF">Cfor_07932</name>
</gene>
<dbReference type="InParanoid" id="A0A6L2QAN4"/>
<feature type="non-terminal residue" evidence="1">
    <location>
        <position position="95"/>
    </location>
</feature>
<evidence type="ECO:0000313" key="1">
    <source>
        <dbReference type="EMBL" id="GFG40048.1"/>
    </source>
</evidence>
<organism evidence="1 2">
    <name type="scientific">Coptotermes formosanus</name>
    <name type="common">Formosan subterranean termite</name>
    <dbReference type="NCBI Taxonomy" id="36987"/>
    <lineage>
        <taxon>Eukaryota</taxon>
        <taxon>Metazoa</taxon>
        <taxon>Ecdysozoa</taxon>
        <taxon>Arthropoda</taxon>
        <taxon>Hexapoda</taxon>
        <taxon>Insecta</taxon>
        <taxon>Pterygota</taxon>
        <taxon>Neoptera</taxon>
        <taxon>Polyneoptera</taxon>
        <taxon>Dictyoptera</taxon>
        <taxon>Blattodea</taxon>
        <taxon>Blattoidea</taxon>
        <taxon>Termitoidae</taxon>
        <taxon>Rhinotermitidae</taxon>
        <taxon>Coptotermes</taxon>
    </lineage>
</organism>
<keyword evidence="2" id="KW-1185">Reference proteome</keyword>